<feature type="compositionally biased region" description="Polar residues" evidence="1">
    <location>
        <begin position="99"/>
        <end position="117"/>
    </location>
</feature>
<evidence type="ECO:0000313" key="4">
    <source>
        <dbReference type="Proteomes" id="UP000005240"/>
    </source>
</evidence>
<dbReference type="Proteomes" id="UP000005240">
    <property type="component" value="Unassembled WGS sequence"/>
</dbReference>
<evidence type="ECO:0000313" key="2">
    <source>
        <dbReference type="EMBL" id="OAV89560.1"/>
    </source>
</evidence>
<keyword evidence="4" id="KW-1185">Reference proteome</keyword>
<feature type="region of interest" description="Disordered" evidence="1">
    <location>
        <begin position="26"/>
        <end position="50"/>
    </location>
</feature>
<dbReference type="Pfam" id="PF12824">
    <property type="entry name" value="MRP-L20"/>
    <property type="match status" value="1"/>
</dbReference>
<proteinExistence type="predicted"/>
<feature type="compositionally biased region" description="Basic residues" evidence="1">
    <location>
        <begin position="27"/>
        <end position="40"/>
    </location>
</feature>
<organism evidence="2">
    <name type="scientific">Puccinia triticina (isolate 1-1 / race 1 (BBBD))</name>
    <name type="common">Brown leaf rust fungus</name>
    <dbReference type="NCBI Taxonomy" id="630390"/>
    <lineage>
        <taxon>Eukaryota</taxon>
        <taxon>Fungi</taxon>
        <taxon>Dikarya</taxon>
        <taxon>Basidiomycota</taxon>
        <taxon>Pucciniomycotina</taxon>
        <taxon>Pucciniomycetes</taxon>
        <taxon>Pucciniales</taxon>
        <taxon>Pucciniaceae</taxon>
        <taxon>Puccinia</taxon>
    </lineage>
</organism>
<reference evidence="3" key="4">
    <citation type="submission" date="2025-05" db="UniProtKB">
        <authorList>
            <consortium name="EnsemblFungi"/>
        </authorList>
    </citation>
    <scope>IDENTIFICATION</scope>
    <source>
        <strain evidence="3">isolate 1-1 / race 1 (BBBD)</strain>
    </source>
</reference>
<sequence length="216" mass="24194">MNAVGTMLQIRRFTSGLNLGMPLQPAKQRKTVPIRNPRRPHLPDPIDSDPTAQRFKLAEHPRVMFVIREPGGMANLADDLISKSPSPPIEPKNTADDPVSSTLSHPILSVPSSNDASTPPVFQLPPPLRAPKTYSTSLTPAQAREIQSLRASHSLSQLSRKFNVPRLLVSILGPTNTADRNQIYLKNHMRQIRKEARWSVAKAVRRQEKIIRRSCW</sequence>
<accession>A0A180GAB7</accession>
<dbReference type="STRING" id="630390.A0A180GAB7"/>
<evidence type="ECO:0000256" key="1">
    <source>
        <dbReference type="SAM" id="MobiDB-lite"/>
    </source>
</evidence>
<dbReference type="VEuPathDB" id="FungiDB:PTTG_12152"/>
<feature type="region of interest" description="Disordered" evidence="1">
    <location>
        <begin position="78"/>
        <end position="120"/>
    </location>
</feature>
<dbReference type="OrthoDB" id="2504513at2759"/>
<protein>
    <submittedName>
        <fullName evidence="2 3">Uncharacterized protein</fullName>
    </submittedName>
</protein>
<reference evidence="2" key="2">
    <citation type="submission" date="2016-05" db="EMBL/GenBank/DDBJ databases">
        <title>Comparative analysis highlights variable genome content of wheat rusts and divergence of the mating loci.</title>
        <authorList>
            <person name="Cuomo C.A."/>
            <person name="Bakkeren G."/>
            <person name="Szabo L."/>
            <person name="Khalil H."/>
            <person name="Joly D."/>
            <person name="Goldberg J."/>
            <person name="Young S."/>
            <person name="Zeng Q."/>
            <person name="Fellers J."/>
        </authorList>
    </citation>
    <scope>NUCLEOTIDE SEQUENCE [LARGE SCALE GENOMIC DNA]</scope>
    <source>
        <strain evidence="2">1-1 BBBD Race 1</strain>
    </source>
</reference>
<evidence type="ECO:0000313" key="3">
    <source>
        <dbReference type="EnsemblFungi" id="PTTG_12152-t43_1-p1"/>
    </source>
</evidence>
<gene>
    <name evidence="2" type="ORF">PTTG_12152</name>
</gene>
<reference evidence="2" key="1">
    <citation type="submission" date="2009-11" db="EMBL/GenBank/DDBJ databases">
        <authorList>
            <consortium name="The Broad Institute Genome Sequencing Platform"/>
            <person name="Ward D."/>
            <person name="Feldgarden M."/>
            <person name="Earl A."/>
            <person name="Young S.K."/>
            <person name="Zeng Q."/>
            <person name="Koehrsen M."/>
            <person name="Alvarado L."/>
            <person name="Berlin A."/>
            <person name="Bochicchio J."/>
            <person name="Borenstein D."/>
            <person name="Chapman S.B."/>
            <person name="Chen Z."/>
            <person name="Engels R."/>
            <person name="Freedman E."/>
            <person name="Gellesch M."/>
            <person name="Goldberg J."/>
            <person name="Griggs A."/>
            <person name="Gujja S."/>
            <person name="Heilman E."/>
            <person name="Heiman D."/>
            <person name="Hepburn T."/>
            <person name="Howarth C."/>
            <person name="Jen D."/>
            <person name="Larson L."/>
            <person name="Lewis B."/>
            <person name="Mehta T."/>
            <person name="Park D."/>
            <person name="Pearson M."/>
            <person name="Roberts A."/>
            <person name="Saif S."/>
            <person name="Shea T."/>
            <person name="Shenoy N."/>
            <person name="Sisk P."/>
            <person name="Stolte C."/>
            <person name="Sykes S."/>
            <person name="Thomson T."/>
            <person name="Walk T."/>
            <person name="White J."/>
            <person name="Yandava C."/>
            <person name="Izard J."/>
            <person name="Baranova O.V."/>
            <person name="Blanton J.M."/>
            <person name="Tanner A.C."/>
            <person name="Dewhirst F.E."/>
            <person name="Haas B."/>
            <person name="Nusbaum C."/>
            <person name="Birren B."/>
        </authorList>
    </citation>
    <scope>NUCLEOTIDE SEQUENCE [LARGE SCALE GENOMIC DNA]</scope>
    <source>
        <strain evidence="2">1-1 BBBD Race 1</strain>
    </source>
</reference>
<dbReference type="AlphaFoldDB" id="A0A180GAB7"/>
<reference evidence="3 4" key="3">
    <citation type="journal article" date="2017" name="G3 (Bethesda)">
        <title>Comparative analysis highlights variable genome content of wheat rusts and divergence of the mating loci.</title>
        <authorList>
            <person name="Cuomo C.A."/>
            <person name="Bakkeren G."/>
            <person name="Khalil H.B."/>
            <person name="Panwar V."/>
            <person name="Joly D."/>
            <person name="Linning R."/>
            <person name="Sakthikumar S."/>
            <person name="Song X."/>
            <person name="Adiconis X."/>
            <person name="Fan L."/>
            <person name="Goldberg J.M."/>
            <person name="Levin J.Z."/>
            <person name="Young S."/>
            <person name="Zeng Q."/>
            <person name="Anikster Y."/>
            <person name="Bruce M."/>
            <person name="Wang M."/>
            <person name="Yin C."/>
            <person name="McCallum B."/>
            <person name="Szabo L.J."/>
            <person name="Hulbert S."/>
            <person name="Chen X."/>
            <person name="Fellers J.P."/>
        </authorList>
    </citation>
    <scope>NUCLEOTIDE SEQUENCE</scope>
    <source>
        <strain evidence="4">Isolate 1-1 / race 1 (BBBD)</strain>
        <strain evidence="3">isolate 1-1 / race 1 (BBBD)</strain>
    </source>
</reference>
<dbReference type="EMBL" id="ADAS02000124">
    <property type="protein sequence ID" value="OAV89560.1"/>
    <property type="molecule type" value="Genomic_DNA"/>
</dbReference>
<name>A0A180GAB7_PUCT1</name>
<dbReference type="EnsemblFungi" id="PTTG_12152-t43_1">
    <property type="protein sequence ID" value="PTTG_12152-t43_1-p1"/>
    <property type="gene ID" value="PTTG_12152"/>
</dbReference>